<evidence type="ECO:0000313" key="2">
    <source>
        <dbReference type="EMBL" id="PSL17516.1"/>
    </source>
</evidence>
<protein>
    <recommendedName>
        <fullName evidence="1">YdhG-like domain-containing protein</fullName>
    </recommendedName>
</protein>
<feature type="domain" description="YdhG-like" evidence="1">
    <location>
        <begin position="23"/>
        <end position="129"/>
    </location>
</feature>
<dbReference type="EMBL" id="PYGJ01000017">
    <property type="protein sequence ID" value="PSL17516.1"/>
    <property type="molecule type" value="Genomic_DNA"/>
</dbReference>
<dbReference type="InterPro" id="IPR014922">
    <property type="entry name" value="YdhG-like"/>
</dbReference>
<dbReference type="Pfam" id="PF08818">
    <property type="entry name" value="DUF1801"/>
    <property type="match status" value="1"/>
</dbReference>
<keyword evidence="3" id="KW-1185">Reference proteome</keyword>
<name>A0A2P8F728_9RHOB</name>
<reference evidence="2 3" key="1">
    <citation type="submission" date="2018-03" db="EMBL/GenBank/DDBJ databases">
        <title>Genomic Encyclopedia of Archaeal and Bacterial Type Strains, Phase II (KMG-II): from individual species to whole genera.</title>
        <authorList>
            <person name="Goeker M."/>
        </authorList>
    </citation>
    <scope>NUCLEOTIDE SEQUENCE [LARGE SCALE GENOMIC DNA]</scope>
    <source>
        <strain evidence="2 3">DSM 100673</strain>
    </source>
</reference>
<gene>
    <name evidence="2" type="ORF">CLV88_11780</name>
</gene>
<dbReference type="AlphaFoldDB" id="A0A2P8F728"/>
<dbReference type="OrthoDB" id="328972at2"/>
<sequence length="135" mass="14772">MNTPKFANANVAAAFAAYPDAERARLMYLRKLIFETAAETPGVGHLEETLKWGQPAYLTPKTKSGSTIRLGLPKSGGYALYAHCQTTIISDFAGQFSTDFTIEGNRGVHFSTNEPPPEAPLRALIRSALTYHLKK</sequence>
<organism evidence="2 3">
    <name type="scientific">Shimia abyssi</name>
    <dbReference type="NCBI Taxonomy" id="1662395"/>
    <lineage>
        <taxon>Bacteria</taxon>
        <taxon>Pseudomonadati</taxon>
        <taxon>Pseudomonadota</taxon>
        <taxon>Alphaproteobacteria</taxon>
        <taxon>Rhodobacterales</taxon>
        <taxon>Roseobacteraceae</taxon>
    </lineage>
</organism>
<comment type="caution">
    <text evidence="2">The sequence shown here is derived from an EMBL/GenBank/DDBJ whole genome shotgun (WGS) entry which is preliminary data.</text>
</comment>
<evidence type="ECO:0000259" key="1">
    <source>
        <dbReference type="Pfam" id="PF08818"/>
    </source>
</evidence>
<dbReference type="Proteomes" id="UP000240418">
    <property type="component" value="Unassembled WGS sequence"/>
</dbReference>
<evidence type="ECO:0000313" key="3">
    <source>
        <dbReference type="Proteomes" id="UP000240418"/>
    </source>
</evidence>
<accession>A0A2P8F728</accession>
<proteinExistence type="predicted"/>
<dbReference type="SUPFAM" id="SSF159888">
    <property type="entry name" value="YdhG-like"/>
    <property type="match status" value="1"/>
</dbReference>
<dbReference type="RefSeq" id="WP_106610018.1">
    <property type="nucleotide sequence ID" value="NZ_PYGJ01000017.1"/>
</dbReference>